<dbReference type="InterPro" id="IPR037231">
    <property type="entry name" value="NAP-like_sf"/>
</dbReference>
<organism evidence="6 7">
    <name type="scientific">Dendrobium catenatum</name>
    <dbReference type="NCBI Taxonomy" id="906689"/>
    <lineage>
        <taxon>Eukaryota</taxon>
        <taxon>Viridiplantae</taxon>
        <taxon>Streptophyta</taxon>
        <taxon>Embryophyta</taxon>
        <taxon>Tracheophyta</taxon>
        <taxon>Spermatophyta</taxon>
        <taxon>Magnoliopsida</taxon>
        <taxon>Liliopsida</taxon>
        <taxon>Asparagales</taxon>
        <taxon>Orchidaceae</taxon>
        <taxon>Epidendroideae</taxon>
        <taxon>Malaxideae</taxon>
        <taxon>Dendrobiinae</taxon>
        <taxon>Dendrobium</taxon>
    </lineage>
</organism>
<dbReference type="GO" id="GO:0005634">
    <property type="term" value="C:nucleus"/>
    <property type="evidence" value="ECO:0007669"/>
    <property type="project" value="InterPro"/>
</dbReference>
<keyword evidence="7" id="KW-1185">Reference proteome</keyword>
<dbReference type="Gene3D" id="1.20.5.1500">
    <property type="match status" value="1"/>
</dbReference>
<accession>A0A2I0W9R7</accession>
<dbReference type="Proteomes" id="UP000233837">
    <property type="component" value="Unassembled WGS sequence"/>
</dbReference>
<evidence type="ECO:0000313" key="7">
    <source>
        <dbReference type="Proteomes" id="UP000233837"/>
    </source>
</evidence>
<reference evidence="6 7" key="2">
    <citation type="journal article" date="2017" name="Nature">
        <title>The Apostasia genome and the evolution of orchids.</title>
        <authorList>
            <person name="Zhang G.Q."/>
            <person name="Liu K.W."/>
            <person name="Li Z."/>
            <person name="Lohaus R."/>
            <person name="Hsiao Y.Y."/>
            <person name="Niu S.C."/>
            <person name="Wang J.Y."/>
            <person name="Lin Y.C."/>
            <person name="Xu Q."/>
            <person name="Chen L.J."/>
            <person name="Yoshida K."/>
            <person name="Fujiwara S."/>
            <person name="Wang Z.W."/>
            <person name="Zhang Y.Q."/>
            <person name="Mitsuda N."/>
            <person name="Wang M."/>
            <person name="Liu G.H."/>
            <person name="Pecoraro L."/>
            <person name="Huang H.X."/>
            <person name="Xiao X.J."/>
            <person name="Lin M."/>
            <person name="Wu X.Y."/>
            <person name="Wu W.L."/>
            <person name="Chen Y.Y."/>
            <person name="Chang S.B."/>
            <person name="Sakamoto S."/>
            <person name="Ohme-Takagi M."/>
            <person name="Yagi M."/>
            <person name="Zeng S.J."/>
            <person name="Shen C.Y."/>
            <person name="Yeh C.M."/>
            <person name="Luo Y.B."/>
            <person name="Tsai W.C."/>
            <person name="Van de Peer Y."/>
            <person name="Liu Z.J."/>
        </authorList>
    </citation>
    <scope>NUCLEOTIDE SEQUENCE [LARGE SCALE GENOMIC DNA]</scope>
    <source>
        <tissue evidence="6">The whole plant</tissue>
    </source>
</reference>
<proteinExistence type="inferred from homology"/>
<gene>
    <name evidence="6" type="ORF">MA16_Dca017887</name>
</gene>
<dbReference type="PANTHER" id="PTHR11875">
    <property type="entry name" value="TESTIS-SPECIFIC Y-ENCODED PROTEIN"/>
    <property type="match status" value="1"/>
</dbReference>
<name>A0A2I0W9R7_9ASPA</name>
<dbReference type="EMBL" id="KZ502837">
    <property type="protein sequence ID" value="PKU72398.1"/>
    <property type="molecule type" value="Genomic_DNA"/>
</dbReference>
<evidence type="ECO:0000256" key="5">
    <source>
        <dbReference type="SAM" id="MobiDB-lite"/>
    </source>
</evidence>
<evidence type="ECO:0000256" key="2">
    <source>
        <dbReference type="ARBA" id="ARBA00023054"/>
    </source>
</evidence>
<dbReference type="GO" id="GO:0006334">
    <property type="term" value="P:nucleosome assembly"/>
    <property type="evidence" value="ECO:0007669"/>
    <property type="project" value="InterPro"/>
</dbReference>
<evidence type="ECO:0000256" key="1">
    <source>
        <dbReference type="ARBA" id="ARBA00009947"/>
    </source>
</evidence>
<dbReference type="AlphaFoldDB" id="A0A2I0W9R7"/>
<dbReference type="GO" id="GO:0042393">
    <property type="term" value="F:histone binding"/>
    <property type="evidence" value="ECO:0007669"/>
    <property type="project" value="UniProtKB-ARBA"/>
</dbReference>
<reference evidence="6 7" key="1">
    <citation type="journal article" date="2016" name="Sci. Rep.">
        <title>The Dendrobium catenatum Lindl. genome sequence provides insights into polysaccharide synthase, floral development and adaptive evolution.</title>
        <authorList>
            <person name="Zhang G.Q."/>
            <person name="Xu Q."/>
            <person name="Bian C."/>
            <person name="Tsai W.C."/>
            <person name="Yeh C.M."/>
            <person name="Liu K.W."/>
            <person name="Yoshida K."/>
            <person name="Zhang L.S."/>
            <person name="Chang S.B."/>
            <person name="Chen F."/>
            <person name="Shi Y."/>
            <person name="Su Y.Y."/>
            <person name="Zhang Y.Q."/>
            <person name="Chen L.J."/>
            <person name="Yin Y."/>
            <person name="Lin M."/>
            <person name="Huang H."/>
            <person name="Deng H."/>
            <person name="Wang Z.W."/>
            <person name="Zhu S.L."/>
            <person name="Zhao X."/>
            <person name="Deng C."/>
            <person name="Niu S.C."/>
            <person name="Huang J."/>
            <person name="Wang M."/>
            <person name="Liu G.H."/>
            <person name="Yang H.J."/>
            <person name="Xiao X.J."/>
            <person name="Hsiao Y.Y."/>
            <person name="Wu W.L."/>
            <person name="Chen Y.Y."/>
            <person name="Mitsuda N."/>
            <person name="Ohme-Takagi M."/>
            <person name="Luo Y.B."/>
            <person name="Van de Peer Y."/>
            <person name="Liu Z.J."/>
        </authorList>
    </citation>
    <scope>NUCLEOTIDE SEQUENCE [LARGE SCALE GENOMIC DNA]</scope>
    <source>
        <tissue evidence="6">The whole plant</tissue>
    </source>
</reference>
<dbReference type="InterPro" id="IPR002164">
    <property type="entry name" value="NAP_family"/>
</dbReference>
<evidence type="ECO:0000256" key="3">
    <source>
        <dbReference type="ARBA" id="ARBA00023186"/>
    </source>
</evidence>
<evidence type="ECO:0008006" key="8">
    <source>
        <dbReference type="Google" id="ProtNLM"/>
    </source>
</evidence>
<keyword evidence="3" id="KW-0143">Chaperone</keyword>
<evidence type="ECO:0000256" key="4">
    <source>
        <dbReference type="RuleBase" id="RU003876"/>
    </source>
</evidence>
<dbReference type="GO" id="GO:0000724">
    <property type="term" value="P:double-strand break repair via homologous recombination"/>
    <property type="evidence" value="ECO:0007669"/>
    <property type="project" value="UniProtKB-ARBA"/>
</dbReference>
<evidence type="ECO:0000313" key="6">
    <source>
        <dbReference type="EMBL" id="PKU72398.1"/>
    </source>
</evidence>
<dbReference type="Gene3D" id="3.30.1120.90">
    <property type="entry name" value="Nucleosome assembly protein"/>
    <property type="match status" value="1"/>
</dbReference>
<protein>
    <recommendedName>
        <fullName evidence="8">Protein SET</fullName>
    </recommendedName>
</protein>
<comment type="similarity">
    <text evidence="1 4">Belongs to the nucleosome assembly protein (NAP) family.</text>
</comment>
<sequence length="248" mass="28989">MADDGNSENDDEELVESMGKLQEMQSELEMIDEEERIKIMKVKRKYNEFRRGLYDRRNHIIQSISGFWVSAFLNHPAIAGKLSEEDEKIFKYMVSLEVEDFNDEDSGYSITFNFLPNPFFEGTKLTRAYFMPDDRTTNVTSTKIIWKDGKESKGVKRRITDRSFFKWFDEEPRILTNGVIDEMARVISEELWTDPLKYLKNEADVDVNGDGIDDDNDHDDKEDDDKNFNGSDGNDADNNHNDEMMKKK</sequence>
<feature type="region of interest" description="Disordered" evidence="5">
    <location>
        <begin position="205"/>
        <end position="248"/>
    </location>
</feature>
<dbReference type="Pfam" id="PF00956">
    <property type="entry name" value="NAP"/>
    <property type="match status" value="1"/>
</dbReference>
<feature type="compositionally biased region" description="Acidic residues" evidence="5">
    <location>
        <begin position="205"/>
        <end position="225"/>
    </location>
</feature>
<keyword evidence="2" id="KW-0175">Coiled coil</keyword>
<dbReference type="SUPFAM" id="SSF143113">
    <property type="entry name" value="NAP-like"/>
    <property type="match status" value="1"/>
</dbReference>
<dbReference type="STRING" id="906689.A0A2I0W9R7"/>
<feature type="compositionally biased region" description="Basic and acidic residues" evidence="5">
    <location>
        <begin position="237"/>
        <end position="248"/>
    </location>
</feature>